<dbReference type="Proteomes" id="UP001597419">
    <property type="component" value="Unassembled WGS sequence"/>
</dbReference>
<dbReference type="Pfam" id="PF01740">
    <property type="entry name" value="STAS"/>
    <property type="match status" value="1"/>
</dbReference>
<dbReference type="SUPFAM" id="SSF55874">
    <property type="entry name" value="ATPase domain of HSP90 chaperone/DNA topoisomerase II/histidine kinase"/>
    <property type="match status" value="1"/>
</dbReference>
<dbReference type="Gene3D" id="3.30.750.24">
    <property type="entry name" value="STAS domain"/>
    <property type="match status" value="1"/>
</dbReference>
<protein>
    <submittedName>
        <fullName evidence="3">ATP-binding protein</fullName>
    </submittedName>
</protein>
<evidence type="ECO:0000259" key="2">
    <source>
        <dbReference type="PROSITE" id="PS50801"/>
    </source>
</evidence>
<dbReference type="RefSeq" id="WP_345406818.1">
    <property type="nucleotide sequence ID" value="NZ_BAABHG010000021.1"/>
</dbReference>
<organism evidence="3 4">
    <name type="scientific">Amycolatopsis samaneae</name>
    <dbReference type="NCBI Taxonomy" id="664691"/>
    <lineage>
        <taxon>Bacteria</taxon>
        <taxon>Bacillati</taxon>
        <taxon>Actinomycetota</taxon>
        <taxon>Actinomycetes</taxon>
        <taxon>Pseudonocardiales</taxon>
        <taxon>Pseudonocardiaceae</taxon>
        <taxon>Amycolatopsis</taxon>
    </lineage>
</organism>
<evidence type="ECO:0000313" key="3">
    <source>
        <dbReference type="EMBL" id="MFD2465577.1"/>
    </source>
</evidence>
<dbReference type="EMBL" id="JBHUKU010000033">
    <property type="protein sequence ID" value="MFD2465577.1"/>
    <property type="molecule type" value="Genomic_DNA"/>
</dbReference>
<name>A0ABW5GXD3_9PSEU</name>
<dbReference type="Gene3D" id="3.30.565.10">
    <property type="entry name" value="Histidine kinase-like ATPase, C-terminal domain"/>
    <property type="match status" value="1"/>
</dbReference>
<gene>
    <name evidence="3" type="ORF">ACFSYJ_43700</name>
</gene>
<keyword evidence="1" id="KW-0418">Kinase</keyword>
<keyword evidence="4" id="KW-1185">Reference proteome</keyword>
<dbReference type="InterPro" id="IPR036890">
    <property type="entry name" value="HATPase_C_sf"/>
</dbReference>
<dbReference type="PANTHER" id="PTHR35526:SF3">
    <property type="entry name" value="ANTI-SIGMA-F FACTOR RSBW"/>
    <property type="match status" value="1"/>
</dbReference>
<proteinExistence type="predicted"/>
<dbReference type="SUPFAM" id="SSF52091">
    <property type="entry name" value="SpoIIaa-like"/>
    <property type="match status" value="1"/>
</dbReference>
<dbReference type="PROSITE" id="PS50801">
    <property type="entry name" value="STAS"/>
    <property type="match status" value="1"/>
</dbReference>
<dbReference type="Pfam" id="PF13581">
    <property type="entry name" value="HATPase_c_2"/>
    <property type="match status" value="1"/>
</dbReference>
<evidence type="ECO:0000256" key="1">
    <source>
        <dbReference type="ARBA" id="ARBA00022527"/>
    </source>
</evidence>
<evidence type="ECO:0000313" key="4">
    <source>
        <dbReference type="Proteomes" id="UP001597419"/>
    </source>
</evidence>
<dbReference type="GO" id="GO:0005524">
    <property type="term" value="F:ATP binding"/>
    <property type="evidence" value="ECO:0007669"/>
    <property type="project" value="UniProtKB-KW"/>
</dbReference>
<sequence>MDVDRTGVRLSTTSRDGATVVTVTGLLDLPSCPDLRDGLLKIAAESPGGVVADIDALRIRDRALMSVFSVVAKRIGDRPGISFALVTRQPGHRAMLAARSVNRFVPVYPDVTAALAAPAPPRNRRATRSIGRSDGAEREAREFVRSVCAEWSVPDLTDDAALIVTELVGNVVRHTTSLPRLRLELRTGILTVSVADDDPRPAAQREQVRAFGPGVGLRMVAQLSKAWGCSATAEGGKVVWAALTA</sequence>
<keyword evidence="3" id="KW-0547">Nucleotide-binding</keyword>
<keyword evidence="1" id="KW-0723">Serine/threonine-protein kinase</keyword>
<dbReference type="InterPro" id="IPR050267">
    <property type="entry name" value="Anti-sigma-factor_SerPK"/>
</dbReference>
<comment type="caution">
    <text evidence="3">The sequence shown here is derived from an EMBL/GenBank/DDBJ whole genome shotgun (WGS) entry which is preliminary data.</text>
</comment>
<dbReference type="CDD" id="cd16936">
    <property type="entry name" value="HATPase_RsbW-like"/>
    <property type="match status" value="1"/>
</dbReference>
<dbReference type="InterPro" id="IPR003594">
    <property type="entry name" value="HATPase_dom"/>
</dbReference>
<dbReference type="InterPro" id="IPR002645">
    <property type="entry name" value="STAS_dom"/>
</dbReference>
<feature type="domain" description="STAS" evidence="2">
    <location>
        <begin position="8"/>
        <end position="118"/>
    </location>
</feature>
<reference evidence="4" key="1">
    <citation type="journal article" date="2019" name="Int. J. Syst. Evol. Microbiol.">
        <title>The Global Catalogue of Microorganisms (GCM) 10K type strain sequencing project: providing services to taxonomists for standard genome sequencing and annotation.</title>
        <authorList>
            <consortium name="The Broad Institute Genomics Platform"/>
            <consortium name="The Broad Institute Genome Sequencing Center for Infectious Disease"/>
            <person name="Wu L."/>
            <person name="Ma J."/>
        </authorList>
    </citation>
    <scope>NUCLEOTIDE SEQUENCE [LARGE SCALE GENOMIC DNA]</scope>
    <source>
        <strain evidence="4">CGMCC 4.7643</strain>
    </source>
</reference>
<dbReference type="PANTHER" id="PTHR35526">
    <property type="entry name" value="ANTI-SIGMA-F FACTOR RSBW-RELATED"/>
    <property type="match status" value="1"/>
</dbReference>
<accession>A0ABW5GXD3</accession>
<keyword evidence="3" id="KW-0067">ATP-binding</keyword>
<dbReference type="InterPro" id="IPR036513">
    <property type="entry name" value="STAS_dom_sf"/>
</dbReference>
<keyword evidence="1" id="KW-0808">Transferase</keyword>